<keyword evidence="10" id="KW-0846">Cobalamin</keyword>
<keyword evidence="9" id="KW-0028">Amino-acid biosynthesis</keyword>
<evidence type="ECO:0000256" key="12">
    <source>
        <dbReference type="ARBA" id="ARBA00022691"/>
    </source>
</evidence>
<evidence type="ECO:0000256" key="3">
    <source>
        <dbReference type="ARBA" id="ARBA00001956"/>
    </source>
</evidence>
<evidence type="ECO:0000256" key="5">
    <source>
        <dbReference type="ARBA" id="ARBA00010398"/>
    </source>
</evidence>
<evidence type="ECO:0000256" key="11">
    <source>
        <dbReference type="ARBA" id="ARBA00022679"/>
    </source>
</evidence>
<comment type="function">
    <text evidence="17">Catalyzes the transfer of a methyl group from methyl-cobalamin to homocysteine, yielding enzyme-bound cob(I)alamin and methionine. Subsequently, remethylates the cofactor using methyltetrahydrofolate.</text>
</comment>
<evidence type="ECO:0000256" key="18">
    <source>
        <dbReference type="ARBA" id="ARBA00031040"/>
    </source>
</evidence>
<dbReference type="EMBL" id="DLYI01000070">
    <property type="protein sequence ID" value="HAC27322.1"/>
    <property type="molecule type" value="Genomic_DNA"/>
</dbReference>
<evidence type="ECO:0000256" key="19">
    <source>
        <dbReference type="PROSITE-ProRule" id="PRU00333"/>
    </source>
</evidence>
<sequence>MTDRNTRLEQLHQALKERIVILDGGMGTMIQNQKLDEAAFRGDRFKDYEREVQGNNDLLNLTQPALLRNIHAEYLDAGADIIETNTFNSTKLSQADYGLESLARELNVAAAKLAREIADEFTARNPQKPRFVAGAVGPTSRTASISPDVNNPGYRNVDFQTLVDNYYEAVSGLVEGGSDLILIETVFDTLNAKAAIYATQQFFIDSGIELPIMISGT</sequence>
<evidence type="ECO:0000313" key="21">
    <source>
        <dbReference type="EMBL" id="HAC27322.1"/>
    </source>
</evidence>
<evidence type="ECO:0000256" key="10">
    <source>
        <dbReference type="ARBA" id="ARBA00022628"/>
    </source>
</evidence>
<dbReference type="Pfam" id="PF02574">
    <property type="entry name" value="S-methyl_trans"/>
    <property type="match status" value="1"/>
</dbReference>
<dbReference type="GO" id="GO:0050667">
    <property type="term" value="P:homocysteine metabolic process"/>
    <property type="evidence" value="ECO:0007669"/>
    <property type="project" value="TreeGrafter"/>
</dbReference>
<evidence type="ECO:0000256" key="1">
    <source>
        <dbReference type="ARBA" id="ARBA00001700"/>
    </source>
</evidence>
<dbReference type="PROSITE" id="PS50970">
    <property type="entry name" value="HCY"/>
    <property type="match status" value="1"/>
</dbReference>
<evidence type="ECO:0000256" key="13">
    <source>
        <dbReference type="ARBA" id="ARBA00022723"/>
    </source>
</evidence>
<comment type="similarity">
    <text evidence="5">Belongs to the vitamin-B12 dependent methionine synthase family.</text>
</comment>
<comment type="cofactor">
    <cofactor evidence="3">
        <name>methylcob(III)alamin</name>
        <dbReference type="ChEBI" id="CHEBI:28115"/>
    </cofactor>
</comment>
<evidence type="ECO:0000256" key="6">
    <source>
        <dbReference type="ARBA" id="ARBA00012032"/>
    </source>
</evidence>
<evidence type="ECO:0000256" key="4">
    <source>
        <dbReference type="ARBA" id="ARBA00005178"/>
    </source>
</evidence>
<keyword evidence="13" id="KW-0479">Metal-binding</keyword>
<organism evidence="21 22">
    <name type="scientific">Marinobacter nauticus</name>
    <name type="common">Marinobacter hydrocarbonoclasticus</name>
    <name type="synonym">Marinobacter aquaeolei</name>
    <dbReference type="NCBI Taxonomy" id="2743"/>
    <lineage>
        <taxon>Bacteria</taxon>
        <taxon>Pseudomonadati</taxon>
        <taxon>Pseudomonadota</taxon>
        <taxon>Gammaproteobacteria</taxon>
        <taxon>Pseudomonadales</taxon>
        <taxon>Marinobacteraceae</taxon>
        <taxon>Marinobacter</taxon>
    </lineage>
</organism>
<dbReference type="InterPro" id="IPR050554">
    <property type="entry name" value="Met_Synthase/Corrinoid"/>
</dbReference>
<evidence type="ECO:0000256" key="2">
    <source>
        <dbReference type="ARBA" id="ARBA00001947"/>
    </source>
</evidence>
<dbReference type="GO" id="GO:0031419">
    <property type="term" value="F:cobalamin binding"/>
    <property type="evidence" value="ECO:0007669"/>
    <property type="project" value="UniProtKB-KW"/>
</dbReference>
<comment type="cofactor">
    <cofactor evidence="2">
        <name>Zn(2+)</name>
        <dbReference type="ChEBI" id="CHEBI:29105"/>
    </cofactor>
</comment>
<dbReference type="GO" id="GO:0008705">
    <property type="term" value="F:methionine synthase activity"/>
    <property type="evidence" value="ECO:0007669"/>
    <property type="project" value="UniProtKB-EC"/>
</dbReference>
<evidence type="ECO:0000256" key="15">
    <source>
        <dbReference type="ARBA" id="ARBA00023167"/>
    </source>
</evidence>
<accession>A0A3B8WHG7</accession>
<comment type="catalytic activity">
    <reaction evidence="1">
        <text>(6S)-5-methyl-5,6,7,8-tetrahydrofolate + L-homocysteine = (6S)-5,6,7,8-tetrahydrofolate + L-methionine</text>
        <dbReference type="Rhea" id="RHEA:11172"/>
        <dbReference type="ChEBI" id="CHEBI:18608"/>
        <dbReference type="ChEBI" id="CHEBI:57453"/>
        <dbReference type="ChEBI" id="CHEBI:57844"/>
        <dbReference type="ChEBI" id="CHEBI:58199"/>
        <dbReference type="EC" id="2.1.1.13"/>
    </reaction>
</comment>
<dbReference type="GO" id="GO:0046872">
    <property type="term" value="F:metal ion binding"/>
    <property type="evidence" value="ECO:0007669"/>
    <property type="project" value="UniProtKB-KW"/>
</dbReference>
<comment type="pathway">
    <text evidence="4">Amino-acid biosynthesis; L-methionine biosynthesis via de novo pathway; L-methionine from L-homocysteine (MetH route): step 1/1.</text>
</comment>
<keyword evidence="15" id="KW-0486">Methionine biosynthesis</keyword>
<evidence type="ECO:0000259" key="20">
    <source>
        <dbReference type="PROSITE" id="PS50970"/>
    </source>
</evidence>
<dbReference type="PANTHER" id="PTHR45833:SF1">
    <property type="entry name" value="METHIONINE SYNTHASE"/>
    <property type="match status" value="1"/>
</dbReference>
<evidence type="ECO:0000256" key="8">
    <source>
        <dbReference type="ARBA" id="ARBA00022603"/>
    </source>
</evidence>
<dbReference type="GO" id="GO:0005829">
    <property type="term" value="C:cytosol"/>
    <property type="evidence" value="ECO:0007669"/>
    <property type="project" value="TreeGrafter"/>
</dbReference>
<dbReference type="FunFam" id="3.20.20.330:FF:000001">
    <property type="entry name" value="Methionine synthase"/>
    <property type="match status" value="1"/>
</dbReference>
<comment type="caution">
    <text evidence="21">The sequence shown here is derived from an EMBL/GenBank/DDBJ whole genome shotgun (WGS) entry which is preliminary data.</text>
</comment>
<proteinExistence type="inferred from homology"/>
<protein>
    <recommendedName>
        <fullName evidence="7">Methionine synthase</fullName>
        <ecNumber evidence="6">2.1.1.13</ecNumber>
    </recommendedName>
    <alternativeName>
        <fullName evidence="18">5-methyltetrahydrofolate--homocysteine methyltransferase</fullName>
    </alternativeName>
</protein>
<dbReference type="AlphaFoldDB" id="A0A3B8WHG7"/>
<evidence type="ECO:0000256" key="9">
    <source>
        <dbReference type="ARBA" id="ARBA00022605"/>
    </source>
</evidence>
<dbReference type="Proteomes" id="UP000261325">
    <property type="component" value="Unassembled WGS sequence"/>
</dbReference>
<dbReference type="SUPFAM" id="SSF82282">
    <property type="entry name" value="Homocysteine S-methyltransferase"/>
    <property type="match status" value="1"/>
</dbReference>
<dbReference type="GO" id="GO:0032259">
    <property type="term" value="P:methylation"/>
    <property type="evidence" value="ECO:0007669"/>
    <property type="project" value="UniProtKB-KW"/>
</dbReference>
<feature type="domain" description="Hcy-binding" evidence="20">
    <location>
        <begin position="8"/>
        <end position="217"/>
    </location>
</feature>
<keyword evidence="11" id="KW-0808">Transferase</keyword>
<dbReference type="PANTHER" id="PTHR45833">
    <property type="entry name" value="METHIONINE SYNTHASE"/>
    <property type="match status" value="1"/>
</dbReference>
<dbReference type="InterPro" id="IPR003726">
    <property type="entry name" value="HCY_dom"/>
</dbReference>
<dbReference type="EC" id="2.1.1.13" evidence="6"/>
<evidence type="ECO:0000256" key="17">
    <source>
        <dbReference type="ARBA" id="ARBA00025552"/>
    </source>
</evidence>
<name>A0A3B8WHG7_MARNT</name>
<dbReference type="Gene3D" id="3.20.20.330">
    <property type="entry name" value="Homocysteine-binding-like domain"/>
    <property type="match status" value="1"/>
</dbReference>
<keyword evidence="12" id="KW-0949">S-adenosyl-L-methionine</keyword>
<evidence type="ECO:0000256" key="14">
    <source>
        <dbReference type="ARBA" id="ARBA00022833"/>
    </source>
</evidence>
<evidence type="ECO:0000256" key="16">
    <source>
        <dbReference type="ARBA" id="ARBA00023285"/>
    </source>
</evidence>
<keyword evidence="14" id="KW-0862">Zinc</keyword>
<reference evidence="21 22" key="1">
    <citation type="journal article" date="2018" name="Nat. Biotechnol.">
        <title>A standardized bacterial taxonomy based on genome phylogeny substantially revises the tree of life.</title>
        <authorList>
            <person name="Parks D.H."/>
            <person name="Chuvochina M."/>
            <person name="Waite D.W."/>
            <person name="Rinke C."/>
            <person name="Skarshewski A."/>
            <person name="Chaumeil P.A."/>
            <person name="Hugenholtz P."/>
        </authorList>
    </citation>
    <scope>NUCLEOTIDE SEQUENCE [LARGE SCALE GENOMIC DNA]</scope>
    <source>
        <strain evidence="21">UBA9049</strain>
    </source>
</reference>
<keyword evidence="16" id="KW-0170">Cobalt</keyword>
<comment type="caution">
    <text evidence="19">Lacks conserved residue(s) required for the propagation of feature annotation.</text>
</comment>
<feature type="non-terminal residue" evidence="21">
    <location>
        <position position="217"/>
    </location>
</feature>
<evidence type="ECO:0000313" key="22">
    <source>
        <dbReference type="Proteomes" id="UP000261325"/>
    </source>
</evidence>
<dbReference type="InterPro" id="IPR036589">
    <property type="entry name" value="HCY_dom_sf"/>
</dbReference>
<keyword evidence="8" id="KW-0489">Methyltransferase</keyword>
<gene>
    <name evidence="21" type="ORF">DCF82_05860</name>
</gene>
<evidence type="ECO:0000256" key="7">
    <source>
        <dbReference type="ARBA" id="ARBA00013998"/>
    </source>
</evidence>
<dbReference type="GO" id="GO:0046653">
    <property type="term" value="P:tetrahydrofolate metabolic process"/>
    <property type="evidence" value="ECO:0007669"/>
    <property type="project" value="TreeGrafter"/>
</dbReference>